<proteinExistence type="predicted"/>
<gene>
    <name evidence="1" type="ORF">LKD22_03605</name>
</gene>
<dbReference type="GeneID" id="98661401"/>
<dbReference type="AlphaFoldDB" id="A0AAW4W038"/>
<reference evidence="1 2" key="1">
    <citation type="submission" date="2021-10" db="EMBL/GenBank/DDBJ databases">
        <title>Anaerobic single-cell dispensing facilitates the cultivation of human gut bacteria.</title>
        <authorList>
            <person name="Afrizal A."/>
        </authorList>
    </citation>
    <scope>NUCLEOTIDE SEQUENCE [LARGE SCALE GENOMIC DNA]</scope>
    <source>
        <strain evidence="1 2">CLA-AA-H270</strain>
    </source>
</reference>
<name>A0AAW4W038_9FIRM</name>
<dbReference type="EMBL" id="JAJEPX010000006">
    <property type="protein sequence ID" value="MCC2176222.1"/>
    <property type="molecule type" value="Genomic_DNA"/>
</dbReference>
<sequence>MKKENPGGFSFFIGAELRIRVKRGKVKCRHKKIFAGAVYHSDTVASRLRRVNRICSSRVGENCVEVEKWAHTVRPYGRKNPLPFLFAKRSPVSGLRQTIK</sequence>
<comment type="caution">
    <text evidence="1">The sequence shown here is derived from an EMBL/GenBank/DDBJ whole genome shotgun (WGS) entry which is preliminary data.</text>
</comment>
<evidence type="ECO:0000313" key="1">
    <source>
        <dbReference type="EMBL" id="MCC2176222.1"/>
    </source>
</evidence>
<protein>
    <submittedName>
        <fullName evidence="1">Uncharacterized protein</fullName>
    </submittedName>
</protein>
<dbReference type="RefSeq" id="WP_227600262.1">
    <property type="nucleotide sequence ID" value="NZ_JAJEPX010000006.1"/>
</dbReference>
<keyword evidence="2" id="KW-1185">Reference proteome</keyword>
<evidence type="ECO:0000313" key="2">
    <source>
        <dbReference type="Proteomes" id="UP001298753"/>
    </source>
</evidence>
<accession>A0AAW4W038</accession>
<dbReference type="Proteomes" id="UP001298753">
    <property type="component" value="Unassembled WGS sequence"/>
</dbReference>
<organism evidence="1 2">
    <name type="scientific">Agathobaculum butyriciproducens</name>
    <dbReference type="NCBI Taxonomy" id="1628085"/>
    <lineage>
        <taxon>Bacteria</taxon>
        <taxon>Bacillati</taxon>
        <taxon>Bacillota</taxon>
        <taxon>Clostridia</taxon>
        <taxon>Eubacteriales</taxon>
        <taxon>Butyricicoccaceae</taxon>
        <taxon>Agathobaculum</taxon>
    </lineage>
</organism>